<dbReference type="EMBL" id="JARJCM010000063">
    <property type="protein sequence ID" value="KAJ7033669.1"/>
    <property type="molecule type" value="Genomic_DNA"/>
</dbReference>
<dbReference type="AlphaFoldDB" id="A0AAD6X677"/>
<reference evidence="1" key="1">
    <citation type="submission" date="2023-03" db="EMBL/GenBank/DDBJ databases">
        <title>Massive genome expansion in bonnet fungi (Mycena s.s.) driven by repeated elements and novel gene families across ecological guilds.</title>
        <authorList>
            <consortium name="Lawrence Berkeley National Laboratory"/>
            <person name="Harder C.B."/>
            <person name="Miyauchi S."/>
            <person name="Viragh M."/>
            <person name="Kuo A."/>
            <person name="Thoen E."/>
            <person name="Andreopoulos B."/>
            <person name="Lu D."/>
            <person name="Skrede I."/>
            <person name="Drula E."/>
            <person name="Henrissat B."/>
            <person name="Morin E."/>
            <person name="Kohler A."/>
            <person name="Barry K."/>
            <person name="LaButti K."/>
            <person name="Morin E."/>
            <person name="Salamov A."/>
            <person name="Lipzen A."/>
            <person name="Mereny Z."/>
            <person name="Hegedus B."/>
            <person name="Baldrian P."/>
            <person name="Stursova M."/>
            <person name="Weitz H."/>
            <person name="Taylor A."/>
            <person name="Grigoriev I.V."/>
            <person name="Nagy L.G."/>
            <person name="Martin F."/>
            <person name="Kauserud H."/>
        </authorList>
    </citation>
    <scope>NUCLEOTIDE SEQUENCE</scope>
    <source>
        <strain evidence="1">CBHHK200</strain>
    </source>
</reference>
<dbReference type="Proteomes" id="UP001218188">
    <property type="component" value="Unassembled WGS sequence"/>
</dbReference>
<gene>
    <name evidence="1" type="ORF">C8F04DRAFT_1103763</name>
</gene>
<name>A0AAD6X677_9AGAR</name>
<accession>A0AAD6X677</accession>
<sequence>MARWTAPPTRREISLLIFSLTVFALAYNVDSSVRLQQLQLSLGLGMVGVGGGAIGKEGKRVAAARDALEDAIYGPWRWDAGEIAGDGEERRQVKGVGRHGAMWVERRDAEESSFVSQGTTEESKGWGQPTVEEAFWRWGEDVPRTSLVKHVPGYTVIDNIILFNGTMNIVTEDPNAFPSTPQMVFSTDLNQWRFLSPQKAREQLGPFGGRIRGVTWMSADSAPHNSTLLALWRTYSALDPDISAAGATTLAPPRRLLYPYYGFFTDRNPEHADVTTRRQRVVNGIHPELVKAAFPFTTVMYYADWEDYHAMQVPFVVERLVVADRTAAREGVQPNEPVYAAPFNKLGQEGSPHWWEPVRRTLATYFDVYGEKAPKKKTVTYVHRQSQTHGLRLSEADHLALVGALQKLERDHGYEVHVVSNVDEEMSWSERLGAIVRSSVMLGVHDSDLLDSVYMQRTPHTTLMEFFPPQTFAREQELVAHSVGIRYVAWWNDRQLSGEELPPVARPNDGEAVPIDVPAIIKAVRQALH</sequence>
<protein>
    <submittedName>
        <fullName evidence="1">Uncharacterized protein</fullName>
    </submittedName>
</protein>
<evidence type="ECO:0000313" key="1">
    <source>
        <dbReference type="EMBL" id="KAJ7033669.1"/>
    </source>
</evidence>
<evidence type="ECO:0000313" key="2">
    <source>
        <dbReference type="Proteomes" id="UP001218188"/>
    </source>
</evidence>
<proteinExistence type="predicted"/>
<comment type="caution">
    <text evidence="1">The sequence shown here is derived from an EMBL/GenBank/DDBJ whole genome shotgun (WGS) entry which is preliminary data.</text>
</comment>
<keyword evidence="2" id="KW-1185">Reference proteome</keyword>
<organism evidence="1 2">
    <name type="scientific">Mycena alexandri</name>
    <dbReference type="NCBI Taxonomy" id="1745969"/>
    <lineage>
        <taxon>Eukaryota</taxon>
        <taxon>Fungi</taxon>
        <taxon>Dikarya</taxon>
        <taxon>Basidiomycota</taxon>
        <taxon>Agaricomycotina</taxon>
        <taxon>Agaricomycetes</taxon>
        <taxon>Agaricomycetidae</taxon>
        <taxon>Agaricales</taxon>
        <taxon>Marasmiineae</taxon>
        <taxon>Mycenaceae</taxon>
        <taxon>Mycena</taxon>
    </lineage>
</organism>